<feature type="domain" description="Chromo" evidence="4">
    <location>
        <begin position="610"/>
        <end position="659"/>
    </location>
</feature>
<dbReference type="Pfam" id="PF00385">
    <property type="entry name" value="Chromo"/>
    <property type="match status" value="1"/>
</dbReference>
<dbReference type="PANTHER" id="PTHR37984:SF5">
    <property type="entry name" value="PROTEIN NYNRIN-LIKE"/>
    <property type="match status" value="1"/>
</dbReference>
<dbReference type="SUPFAM" id="SSF56672">
    <property type="entry name" value="DNA/RNA polymerases"/>
    <property type="match status" value="1"/>
</dbReference>
<dbReference type="InterPro" id="IPR000953">
    <property type="entry name" value="Chromo/chromo_shadow_dom"/>
</dbReference>
<organism evidence="5 6">
    <name type="scientific">Labeo rohita</name>
    <name type="common">Indian major carp</name>
    <name type="synonym">Cyprinus rohita</name>
    <dbReference type="NCBI Taxonomy" id="84645"/>
    <lineage>
        <taxon>Eukaryota</taxon>
        <taxon>Metazoa</taxon>
        <taxon>Chordata</taxon>
        <taxon>Craniata</taxon>
        <taxon>Vertebrata</taxon>
        <taxon>Euteleostomi</taxon>
        <taxon>Actinopterygii</taxon>
        <taxon>Neopterygii</taxon>
        <taxon>Teleostei</taxon>
        <taxon>Ostariophysi</taxon>
        <taxon>Cypriniformes</taxon>
        <taxon>Cyprinidae</taxon>
        <taxon>Labeoninae</taxon>
        <taxon>Labeonini</taxon>
        <taxon>Labeo</taxon>
    </lineage>
</organism>
<dbReference type="PROSITE" id="PS50013">
    <property type="entry name" value="CHROMO_2"/>
    <property type="match status" value="1"/>
</dbReference>
<protein>
    <recommendedName>
        <fullName evidence="3">ribonuclease H</fullName>
        <ecNumber evidence="3">3.1.26.4</ecNumber>
    </recommendedName>
</protein>
<evidence type="ECO:0000256" key="1">
    <source>
        <dbReference type="ARBA" id="ARBA00004123"/>
    </source>
</evidence>
<dbReference type="Gene3D" id="2.40.50.40">
    <property type="match status" value="1"/>
</dbReference>
<evidence type="ECO:0000256" key="3">
    <source>
        <dbReference type="ARBA" id="ARBA00012180"/>
    </source>
</evidence>
<dbReference type="SUPFAM" id="SSF54160">
    <property type="entry name" value="Chromo domain-like"/>
    <property type="match status" value="1"/>
</dbReference>
<proteinExistence type="inferred from homology"/>
<dbReference type="InterPro" id="IPR023780">
    <property type="entry name" value="Chromo_domain"/>
</dbReference>
<dbReference type="CDD" id="cd01647">
    <property type="entry name" value="RT_LTR"/>
    <property type="match status" value="1"/>
</dbReference>
<dbReference type="InterPro" id="IPR016197">
    <property type="entry name" value="Chromo-like_dom_sf"/>
</dbReference>
<reference evidence="5 6" key="1">
    <citation type="submission" date="2022-01" db="EMBL/GenBank/DDBJ databases">
        <title>A high-quality chromosome-level genome assembly of rohu carp, Labeo rohita.</title>
        <authorList>
            <person name="Arick M.A. II"/>
            <person name="Hsu C.-Y."/>
            <person name="Magbanua Z."/>
            <person name="Pechanova O."/>
            <person name="Grover C."/>
            <person name="Miller E."/>
            <person name="Thrash A."/>
            <person name="Ezzel L."/>
            <person name="Alam S."/>
            <person name="Benzie J."/>
            <person name="Hamilton M."/>
            <person name="Karsi A."/>
            <person name="Lawrence M.L."/>
            <person name="Peterson D.G."/>
        </authorList>
    </citation>
    <scope>NUCLEOTIDE SEQUENCE [LARGE SCALE GENOMIC DNA]</scope>
    <source>
        <strain evidence="6">BAU-BD-2019</strain>
        <tissue evidence="5">Blood</tissue>
    </source>
</reference>
<dbReference type="InterPro" id="IPR043128">
    <property type="entry name" value="Rev_trsase/Diguanyl_cyclase"/>
</dbReference>
<comment type="similarity">
    <text evidence="2">Belongs to the beta type-B retroviral polymerase family. HERV class-II K(HML-2) pol subfamily.</text>
</comment>
<dbReference type="InterPro" id="IPR000477">
    <property type="entry name" value="RT_dom"/>
</dbReference>
<comment type="caution">
    <text evidence="5">The sequence shown here is derived from an EMBL/GenBank/DDBJ whole genome shotgun (WGS) entry which is preliminary data.</text>
</comment>
<evidence type="ECO:0000259" key="4">
    <source>
        <dbReference type="PROSITE" id="PS50013"/>
    </source>
</evidence>
<comment type="subcellular location">
    <subcellularLocation>
        <location evidence="1">Nucleus</location>
    </subcellularLocation>
</comment>
<evidence type="ECO:0000313" key="6">
    <source>
        <dbReference type="Proteomes" id="UP000830375"/>
    </source>
</evidence>
<dbReference type="EMBL" id="JACTAM010000009">
    <property type="protein sequence ID" value="KAI2661053.1"/>
    <property type="molecule type" value="Genomic_DNA"/>
</dbReference>
<dbReference type="Pfam" id="PF00078">
    <property type="entry name" value="RVT_1"/>
    <property type="match status" value="1"/>
</dbReference>
<dbReference type="PANTHER" id="PTHR37984">
    <property type="entry name" value="PROTEIN CBG26694"/>
    <property type="match status" value="1"/>
</dbReference>
<dbReference type="InterPro" id="IPR050951">
    <property type="entry name" value="Retrovirus_Pol_polyprotein"/>
</dbReference>
<dbReference type="SMART" id="SM00298">
    <property type="entry name" value="CHROMO"/>
    <property type="match status" value="1"/>
</dbReference>
<keyword evidence="6" id="KW-1185">Reference proteome</keyword>
<name>A0ABQ8MDV4_LABRO</name>
<dbReference type="EC" id="3.1.26.4" evidence="3"/>
<dbReference type="Proteomes" id="UP000830375">
    <property type="component" value="Unassembled WGS sequence"/>
</dbReference>
<dbReference type="InterPro" id="IPR043502">
    <property type="entry name" value="DNA/RNA_pol_sf"/>
</dbReference>
<evidence type="ECO:0000256" key="2">
    <source>
        <dbReference type="ARBA" id="ARBA00010879"/>
    </source>
</evidence>
<evidence type="ECO:0000313" key="5">
    <source>
        <dbReference type="EMBL" id="KAI2661053.1"/>
    </source>
</evidence>
<dbReference type="Gene3D" id="3.30.70.270">
    <property type="match status" value="2"/>
</dbReference>
<sequence>MFLHGLADRIQKEMFTLELPADLNGLTDLALRVDTRLQRRDQLDAHTLVSEFPALPVTVSMNTVSLAFDQEPMQVGRARLSREEGFRLPARVDWGRNSVSAWSDSCYASCLVSACSSVSCSLLQNEPVNLSNVQSPPKGKLYSLSAPESEAMEKYISDSLADGFICPFLFSRRAAFERLQGASIFTKLDLRNAYHLALVNDVLRDMVDLFIYVYLDDKLIFSSSLQEHVQHVRQVLQSLLENGHFVKPEKGIFHAQSVLFLGYIISSEGVRMDPNKVKVVVDWPTPDSRKALQRFLGFANFYQRFIRNFSQLASPLTTLTSAKTTFRWSSTADSAFTNLKSRFVSAPILVAPDPTCQFVVEGVAGSLHYCLALVEWRHWLEGSGVLRTSNLTVFLTILKKHQPSPESIIPGRLMVSTLSWEIESKVRTALEWVTPPPGCPLGRLFVPEGLRSDVIRRGHCSNVPLFQRRGYFNRCQSLRDPGPTSRSISLLVERVLRCLVTQNPSSWSQQLPWVEGAVAPGEELERLSSTWERALRIRPIATGQSLPSASWVKKCGFPPKTLLSTPFLTTYRRIHSIFHVSKLKPVFHSPINPPGPIPPPPRFVDGEPTYSVNRILDSRWRGRGFQYLVDWEGYGPEERSWVPARDILDHSLIDDYNQQIIVPSVCMQVRVPFSHLPDFSLGSCLWFSSFPRIFVFGFVAAYLHPCATRRD</sequence>
<accession>A0ABQ8MDV4</accession>
<gene>
    <name evidence="5" type="ORF">H4Q32_030077</name>
</gene>